<reference evidence="8 9" key="1">
    <citation type="journal article" date="2015" name="Sci. Rep.">
        <title>Genome of the facultative scuticociliatosis pathogen Pseudocohnilembus persalinus provides insight into its virulence through horizontal gene transfer.</title>
        <authorList>
            <person name="Xiong J."/>
            <person name="Wang G."/>
            <person name="Cheng J."/>
            <person name="Tian M."/>
            <person name="Pan X."/>
            <person name="Warren A."/>
            <person name="Jiang C."/>
            <person name="Yuan D."/>
            <person name="Miao W."/>
        </authorList>
    </citation>
    <scope>NUCLEOTIDE SEQUENCE [LARGE SCALE GENOMIC DNA]</scope>
    <source>
        <strain evidence="8">36N120E</strain>
    </source>
</reference>
<evidence type="ECO:0000256" key="4">
    <source>
        <dbReference type="ARBA" id="ARBA00022801"/>
    </source>
</evidence>
<dbReference type="InterPro" id="IPR029033">
    <property type="entry name" value="His_PPase_superfam"/>
</dbReference>
<dbReference type="InterPro" id="IPR050645">
    <property type="entry name" value="Histidine_acid_phosphatase"/>
</dbReference>
<accession>A0A0V0QUM8</accession>
<proteinExistence type="inferred from homology"/>
<name>A0A0V0QUM8_PSEPJ</name>
<dbReference type="GO" id="GO:0003993">
    <property type="term" value="F:acid phosphatase activity"/>
    <property type="evidence" value="ECO:0007669"/>
    <property type="project" value="UniProtKB-EC"/>
</dbReference>
<dbReference type="InterPro" id="IPR000560">
    <property type="entry name" value="His_Pase_clade-2"/>
</dbReference>
<feature type="signal peptide" evidence="7">
    <location>
        <begin position="1"/>
        <end position="21"/>
    </location>
</feature>
<feature type="chain" id="PRO_5006867595" description="Histidine phosphatase superfamily, clade-2" evidence="7">
    <location>
        <begin position="22"/>
        <end position="431"/>
    </location>
</feature>
<evidence type="ECO:0008006" key="10">
    <source>
        <dbReference type="Google" id="ProtNLM"/>
    </source>
</evidence>
<dbReference type="Proteomes" id="UP000054937">
    <property type="component" value="Unassembled WGS sequence"/>
</dbReference>
<evidence type="ECO:0000313" key="8">
    <source>
        <dbReference type="EMBL" id="KRX05924.1"/>
    </source>
</evidence>
<evidence type="ECO:0000256" key="1">
    <source>
        <dbReference type="ARBA" id="ARBA00000032"/>
    </source>
</evidence>
<dbReference type="InParanoid" id="A0A0V0QUM8"/>
<dbReference type="Gene3D" id="3.40.50.1240">
    <property type="entry name" value="Phosphoglycerate mutase-like"/>
    <property type="match status" value="1"/>
</dbReference>
<dbReference type="AlphaFoldDB" id="A0A0V0QUM8"/>
<evidence type="ECO:0000256" key="6">
    <source>
        <dbReference type="ARBA" id="ARBA00023180"/>
    </source>
</evidence>
<evidence type="ECO:0000313" key="9">
    <source>
        <dbReference type="Proteomes" id="UP000054937"/>
    </source>
</evidence>
<dbReference type="SUPFAM" id="SSF53254">
    <property type="entry name" value="Phosphoglycerate mutase-like"/>
    <property type="match status" value="1"/>
</dbReference>
<keyword evidence="3 7" id="KW-0732">Signal</keyword>
<dbReference type="PANTHER" id="PTHR11567">
    <property type="entry name" value="ACID PHOSPHATASE-RELATED"/>
    <property type="match status" value="1"/>
</dbReference>
<dbReference type="OMA" id="VELHYRN"/>
<organism evidence="8 9">
    <name type="scientific">Pseudocohnilembus persalinus</name>
    <name type="common">Ciliate</name>
    <dbReference type="NCBI Taxonomy" id="266149"/>
    <lineage>
        <taxon>Eukaryota</taxon>
        <taxon>Sar</taxon>
        <taxon>Alveolata</taxon>
        <taxon>Ciliophora</taxon>
        <taxon>Intramacronucleata</taxon>
        <taxon>Oligohymenophorea</taxon>
        <taxon>Scuticociliatia</taxon>
        <taxon>Philasterida</taxon>
        <taxon>Pseudocohnilembidae</taxon>
        <taxon>Pseudocohnilembus</taxon>
    </lineage>
</organism>
<dbReference type="EMBL" id="LDAU01000102">
    <property type="protein sequence ID" value="KRX05924.1"/>
    <property type="molecule type" value="Genomic_DNA"/>
</dbReference>
<protein>
    <recommendedName>
        <fullName evidence="10">Histidine phosphatase superfamily, clade-2</fullName>
    </recommendedName>
</protein>
<comment type="catalytic activity">
    <reaction evidence="1">
        <text>a phosphate monoester + H2O = an alcohol + phosphate</text>
        <dbReference type="Rhea" id="RHEA:15017"/>
        <dbReference type="ChEBI" id="CHEBI:15377"/>
        <dbReference type="ChEBI" id="CHEBI:30879"/>
        <dbReference type="ChEBI" id="CHEBI:43474"/>
        <dbReference type="ChEBI" id="CHEBI:67140"/>
        <dbReference type="EC" id="3.1.3.2"/>
    </reaction>
</comment>
<keyword evidence="6" id="KW-0325">Glycoprotein</keyword>
<comment type="caution">
    <text evidence="8">The sequence shown here is derived from an EMBL/GenBank/DDBJ whole genome shotgun (WGS) entry which is preliminary data.</text>
</comment>
<keyword evidence="4" id="KW-0378">Hydrolase</keyword>
<keyword evidence="9" id="KW-1185">Reference proteome</keyword>
<dbReference type="OrthoDB" id="282934at2759"/>
<dbReference type="PANTHER" id="PTHR11567:SF211">
    <property type="entry name" value="PROSTATIC ACID PHOSPHATASE"/>
    <property type="match status" value="1"/>
</dbReference>
<dbReference type="CDD" id="cd07061">
    <property type="entry name" value="HP_HAP_like"/>
    <property type="match status" value="1"/>
</dbReference>
<evidence type="ECO:0000256" key="2">
    <source>
        <dbReference type="ARBA" id="ARBA00005375"/>
    </source>
</evidence>
<gene>
    <name evidence="8" type="ORF">PPERSA_01002</name>
</gene>
<dbReference type="Pfam" id="PF00328">
    <property type="entry name" value="His_Phos_2"/>
    <property type="match status" value="1"/>
</dbReference>
<comment type="similarity">
    <text evidence="2">Belongs to the histidine acid phosphatase family.</text>
</comment>
<evidence type="ECO:0000256" key="5">
    <source>
        <dbReference type="ARBA" id="ARBA00023157"/>
    </source>
</evidence>
<sequence length="431" mass="50076">MQKICLLISIILANLATFNCTLRLVIQQYRHGARGTYNGKYLGNTSEEDIYMEGELTPVGQRQHYVLGKHLREEYGDFLDETFSQSQMYVRSININRTLQSAQSQLYGLYPNGLGDVLPENLNLEYTLPPYKGAQPIENIGDYSLPKGKQNIQIHSMLKDYDPLLSPESALICPNYQGLKKAFLSSDKYQFLYAKIEKQMQVTVSKISTLLGQNLSIKDFPGLWDNIMCNVNAGLYVPEELLPGYKLYNDVNYVSNIHSFMYMDDLTLRKLANFNLINQYLKYLDSAYNGNTSFRWYMVSASDTNLQYVMPLLNITSIDCIMEQYDSGTYSQLNCQQKPRFATSMMIELHENDDMQDKVSDKYYVKIKFNGVYQNLCGQKNQYCAYTEFKQRIQNSMMSQEEYDNTCGLSQQKPEQEQNWFQNFFNKYIFE</sequence>
<evidence type="ECO:0000256" key="3">
    <source>
        <dbReference type="ARBA" id="ARBA00022729"/>
    </source>
</evidence>
<evidence type="ECO:0000256" key="7">
    <source>
        <dbReference type="SAM" id="SignalP"/>
    </source>
</evidence>
<keyword evidence="5" id="KW-1015">Disulfide bond</keyword>